<protein>
    <submittedName>
        <fullName evidence="3">Rif1_N domain-containing protein</fullName>
    </submittedName>
</protein>
<feature type="compositionally biased region" description="Basic residues" evidence="1">
    <location>
        <begin position="1219"/>
        <end position="1228"/>
    </location>
</feature>
<feature type="compositionally biased region" description="Basic and acidic residues" evidence="1">
    <location>
        <begin position="2198"/>
        <end position="2209"/>
    </location>
</feature>
<feature type="region of interest" description="Disordered" evidence="1">
    <location>
        <begin position="1619"/>
        <end position="1639"/>
    </location>
</feature>
<feature type="region of interest" description="Disordered" evidence="1">
    <location>
        <begin position="1666"/>
        <end position="1705"/>
    </location>
</feature>
<feature type="compositionally biased region" description="Polar residues" evidence="1">
    <location>
        <begin position="1408"/>
        <end position="1421"/>
    </location>
</feature>
<organism evidence="2 3">
    <name type="scientific">Schistosoma mansoni</name>
    <name type="common">Blood fluke</name>
    <dbReference type="NCBI Taxonomy" id="6183"/>
    <lineage>
        <taxon>Eukaryota</taxon>
        <taxon>Metazoa</taxon>
        <taxon>Spiralia</taxon>
        <taxon>Lophotrochozoa</taxon>
        <taxon>Platyhelminthes</taxon>
        <taxon>Trematoda</taxon>
        <taxon>Digenea</taxon>
        <taxon>Strigeidida</taxon>
        <taxon>Schistosomatoidea</taxon>
        <taxon>Schistosomatidae</taxon>
        <taxon>Schistosoma</taxon>
    </lineage>
</organism>
<feature type="compositionally biased region" description="Polar residues" evidence="1">
    <location>
        <begin position="1447"/>
        <end position="1459"/>
    </location>
</feature>
<dbReference type="InParanoid" id="A0A3Q0KNV6"/>
<feature type="region of interest" description="Disordered" evidence="1">
    <location>
        <begin position="2198"/>
        <end position="2222"/>
    </location>
</feature>
<feature type="compositionally biased region" description="Low complexity" evidence="1">
    <location>
        <begin position="1982"/>
        <end position="1993"/>
    </location>
</feature>
<accession>A0A3Q0KNV6</accession>
<feature type="compositionally biased region" description="Polar residues" evidence="1">
    <location>
        <begin position="2125"/>
        <end position="2141"/>
    </location>
</feature>
<reference evidence="2" key="1">
    <citation type="journal article" date="2012" name="PLoS Negl. Trop. Dis.">
        <title>A systematically improved high quality genome and transcriptome of the human blood fluke Schistosoma mansoni.</title>
        <authorList>
            <person name="Protasio A.V."/>
            <person name="Tsai I.J."/>
            <person name="Babbage A."/>
            <person name="Nichol S."/>
            <person name="Hunt M."/>
            <person name="Aslett M.A."/>
            <person name="De Silva N."/>
            <person name="Velarde G.S."/>
            <person name="Anderson T.J."/>
            <person name="Clark R.C."/>
            <person name="Davidson C."/>
            <person name="Dillon G.P."/>
            <person name="Holroyd N.E."/>
            <person name="LoVerde P.T."/>
            <person name="Lloyd C."/>
            <person name="McQuillan J."/>
            <person name="Oliveira G."/>
            <person name="Otto T.D."/>
            <person name="Parker-Manuel S.J."/>
            <person name="Quail M.A."/>
            <person name="Wilson R.A."/>
            <person name="Zerlotini A."/>
            <person name="Dunne D.W."/>
            <person name="Berriman M."/>
        </authorList>
    </citation>
    <scope>NUCLEOTIDE SEQUENCE [LARGE SCALE GENOMIC DNA]</scope>
    <source>
        <strain evidence="2">Puerto Rican</strain>
    </source>
</reference>
<feature type="compositionally biased region" description="Polar residues" evidence="1">
    <location>
        <begin position="1358"/>
        <end position="1368"/>
    </location>
</feature>
<feature type="compositionally biased region" description="Polar residues" evidence="1">
    <location>
        <begin position="1591"/>
        <end position="1603"/>
    </location>
</feature>
<feature type="compositionally biased region" description="Polar residues" evidence="1">
    <location>
        <begin position="1666"/>
        <end position="1684"/>
    </location>
</feature>
<evidence type="ECO:0000313" key="2">
    <source>
        <dbReference type="Proteomes" id="UP000008854"/>
    </source>
</evidence>
<feature type="region of interest" description="Disordered" evidence="1">
    <location>
        <begin position="1743"/>
        <end position="1771"/>
    </location>
</feature>
<feature type="region of interest" description="Disordered" evidence="1">
    <location>
        <begin position="1358"/>
        <end position="1387"/>
    </location>
</feature>
<feature type="region of interest" description="Disordered" evidence="1">
    <location>
        <begin position="1408"/>
        <end position="1428"/>
    </location>
</feature>
<feature type="region of interest" description="Disordered" evidence="1">
    <location>
        <begin position="1562"/>
        <end position="1603"/>
    </location>
</feature>
<proteinExistence type="predicted"/>
<evidence type="ECO:0000256" key="1">
    <source>
        <dbReference type="SAM" id="MobiDB-lite"/>
    </source>
</evidence>
<feature type="region of interest" description="Disordered" evidence="1">
    <location>
        <begin position="1447"/>
        <end position="1473"/>
    </location>
</feature>
<sequence length="2262" mass="252988">MANAVDSFVKCMRSGGDPTKIIDETQNLLSTNNFPGISYANLEKLVFGPDGLIRFCESSTQKSEYAVEFISMLVKFGVLPTKLLNLKRKDHLVSAVLSVTKNSRKEKLWISCLSLLANEDFSEAIGSSKILINTVATKSSEVLEQAATAFYKLWEFQVVLFLRQPTLSALHSVVQILAFGMALAKLVPEKYMQKLSSLSGKLIDVERKLQNSGLVPKAHFFGLREVVDLSPMKMLSMIADILLQKPGPVLVILKQLVSMFPAFIMDESSLVKIIEILMCAIRTPSQDTGNINDETKDSEEISKEPAVLSLDIFIKLVTTLSRYGSKFNDLPRLLLQLFDLLRAFPTTLAHSEARLFAWWHFICCLNSDLLIDGFRKFLSPFLANLLGRYLSISTPQGDPQLHPYKLSQGNVYEGNLKALELVQHVYSCFFSESSVKFHQLNVPRLSVSNQLLTQNSYPLLVGLLYWIRSVCKYRSSLSQDELKMHTHCLPSQSVDIIWCGCVNYLLKISKSIQESLTYKKVTPFQSPSLSVRVSNSSSAILTVWQHIVTVTCELIQPPHLITSDLDTMQYCPSPSESLNIIQNFIQLLEEFKLPDKEKIDLISSLCVKSAELGGFWIKENSMRKTFCAHVLTYFRLVYNCYHISDSLYIKLDDFHRWGTQIIRLIDMEPRLNLSNKSITMHILRLTGEQNFLNLIRLILIGILPDFVEFISSNIYSQSSFYDDSTQLSLQNCPPVRFSPDALRVWSVLIDRLTLFILDEHRVSENQSTTDIDLSTVESALLMPFWLAGASHPSTMDGNHDSSSDTFQYLSFKDSLAISVRQSNLFSAFHQECCLLTTVPTNAWINQLSVKLSTLILSYAPKVFENVNLHLISRFVHCLAQSAEIYEEKGNQKDTHYTFASAKIDDQPLGQLTGLVSLLNSLLLYIPWLHPPTQTENNESPPCHLSAQESTTQWLTSPPVVSIGTRTNQSINEESANGVHSINRSANSNQVSHGLLDALETVVFLLNNHLHGTDSVLSMFSKLESSLTRLVHCCVEAEKAVIEAGTDLDEPLLITQHRQHAKLALEEVFICIWKQMKVVPPNISINNPLSMLHVISNNQGLDTPATTPVSNSEISDSIHSIAQYEAILSLSFTLCGYSVKSNQESSLQLSVTFMNWFIGFWNYLVDQYCVKQTKSNSSKLLNFRNFLINLEPEFQKIIMRTLNPNTQRLADLDPDEKNTSRRKSIPRKTPKSEPTKRLSRLSKKLASSSSQSPTISNNLKLKTEENSPIDSLVTTSRSDKRLSLVKDKYKPERSRRSNTVAGELFSDTRVSENKNNPQKLSLNPSIRSRRRRLSLVNGNSPTEKIVTPVRRSFGQTENITQSAPSNFSSRRGRSRKGVNLFPASPKPSPTNGIIAKAFGIPPGTSLINNESDIHNWSPTATSPGPLPSRPLVKRRLFGGPQEVAVTESKLNNSNQLSLQPTRKRHFSDSERNTNNSSKVVTISTCCEDTCDFIFIPPQSESLKKRRRCLTTHQKERFKEQLNEYIPTMYNELDISQQSWSSISGGGGGSESQSQLDFSLQSSVNKDCQEVSETPEPLDSNAKPNATEEEVNNETSQTENISVKTSTSPLCIESECIPTKTVLSPSVDPPTSEKESDLKDDFEIIQDTETINTECELDCVDEISPKLNTSDLSDETNSNQLSESFNLPSKTLPKPSPKDENEKVSPPTIAVTIPPILTSRPNNHTLSSPLIRGSSRAQKMLVLGLQKAAQQTARQRSSSGDHNSGNLSLDNSPTLTERKSMLNLLASPSRLTFTPSVADSPSGIIRNLWSKKKSQRVSFVEQPVVYTIESTHSMEQESDEDSDHDNQIDFSTNRKTILFNNNNEDDGDKYEEFNDLNENKLDEIVINTNVEKLKESNKKNEETGINGIPMSKIEVHVTSKQIPVDLDASQDLSQSVFSITTEFDKETTPSTLSDNSFESSPHHRRKSASPQRRELPIKKASSGSKYQSSNQLLKSSKSRPLFMEPVHQTEVISYDSKTSESTESLHMNKKENILVIDSESTLIADTQLEESTLQTNDTVDNSSASIKQTQEDGFVATDGYVDDECILIEGSQGGSQINNTEDQLISPTNVQINQYNFSPINVEESPEVNNDKNNGTKDNSSSSQTIAILTDNNSTNDKNVVTTSLLGPNEAIDERNITPLTLPPDINNNEEIMNKNSELKDDTVGDNKENQPETTMMSDTTENDVEKDILDKLSQIATSLPILRPEQRRSILLEALSTFKSIMP</sequence>
<feature type="compositionally biased region" description="Polar residues" evidence="1">
    <location>
        <begin position="1252"/>
        <end position="1262"/>
    </location>
</feature>
<feature type="compositionally biased region" description="Polar residues" evidence="1">
    <location>
        <begin position="1946"/>
        <end position="1957"/>
    </location>
</feature>
<dbReference type="Proteomes" id="UP000008854">
    <property type="component" value="Unassembled WGS sequence"/>
</dbReference>
<feature type="compositionally biased region" description="Polar residues" evidence="1">
    <location>
        <begin position="1746"/>
        <end position="1771"/>
    </location>
</feature>
<name>A0A3Q0KNV6_SCHMA</name>
<dbReference type="WBParaSite" id="Smp_144160.1">
    <property type="protein sequence ID" value="Smp_144160.1"/>
    <property type="gene ID" value="Smp_144160"/>
</dbReference>
<keyword evidence="2" id="KW-1185">Reference proteome</keyword>
<feature type="compositionally biased region" description="Basic and acidic residues" evidence="1">
    <location>
        <begin position="1629"/>
        <end position="1639"/>
    </location>
</feature>
<feature type="region of interest" description="Disordered" evidence="1">
    <location>
        <begin position="1207"/>
        <end position="1262"/>
    </location>
</feature>
<feature type="region of interest" description="Disordered" evidence="1">
    <location>
        <begin position="1941"/>
        <end position="1998"/>
    </location>
</feature>
<feature type="region of interest" description="Disordered" evidence="1">
    <location>
        <begin position="2121"/>
        <end position="2141"/>
    </location>
</feature>
<reference evidence="3" key="2">
    <citation type="submission" date="2018-12" db="UniProtKB">
        <authorList>
            <consortium name="WormBaseParasite"/>
        </authorList>
    </citation>
    <scope>IDENTIFICATION</scope>
    <source>
        <strain evidence="3">Puerto Rican</strain>
    </source>
</reference>
<evidence type="ECO:0000313" key="3">
    <source>
        <dbReference type="WBParaSite" id="Smp_144160.1"/>
    </source>
</evidence>
<dbReference type="AlphaFoldDB" id="A0A3Q0KNV6"/>